<keyword evidence="7 11" id="KW-0798">TonB box</keyword>
<keyword evidence="4" id="KW-0406">Ion transport</keyword>
<dbReference type="Gene3D" id="2.40.170.20">
    <property type="entry name" value="TonB-dependent receptor, beta-barrel domain"/>
    <property type="match status" value="1"/>
</dbReference>
<keyword evidence="14" id="KW-0675">Receptor</keyword>
<dbReference type="PANTHER" id="PTHR47234">
    <property type="match status" value="1"/>
</dbReference>
<keyword evidence="2 10" id="KW-0813">Transport</keyword>
<accession>A0A2A4B5W7</accession>
<dbReference type="Pfam" id="PF07660">
    <property type="entry name" value="STN"/>
    <property type="match status" value="1"/>
</dbReference>
<dbReference type="SUPFAM" id="SSF56935">
    <property type="entry name" value="Porins"/>
    <property type="match status" value="1"/>
</dbReference>
<keyword evidence="9 10" id="KW-0998">Cell outer membrane</keyword>
<evidence type="ECO:0000256" key="6">
    <source>
        <dbReference type="ARBA" id="ARBA00023004"/>
    </source>
</evidence>
<sequence>MSIVPKVALALSISVAGLSAPLTPAAAAQEQRQSYDLPAQPLARSLREVSMRSGRNIAAPAELLRGRTAPAIQGDYTLGEVVEALLAGSGLTARRVGDGLLIERVRSSDSDPGDQGAPSGEIVVTGTRIRGSGPVGSTVTVVDRQAIERSGYATTQDIAQTIPQNFGGSPNEGNGAGSFNSDSGFNTAAGSSINLRGLGTGSTLVLLNGDRPPLGGFSGVFSDVSMIPASAIERIEIVADGASAIYGSDAVAGVVNIIPRLNFTGAETKFRIGTADGDSQDIVASQLLGTRWSGGQAMIAYEYYHRTRLAAADRAYATDDLRNYGGTDNRTRYANPGTIIAANGRTFAIPRGQDGRSLKPGDLVAGTFNLGNDWTDADLLPDQRRHSVFAAATQKLAPNVRLYARGLYSSRSFTQRERPISNAARTVPVTNPFYVDPIDTRQPVRVQYSFVRDLGPETTSGRVEAYGGSLGLDADLGRWNIDLHGTWGRQTERTTISNRVNTARLNAALADTDPATAYNLFGDGPSTNPATIAKVRGSTRSGNSGTVWSAALRADGPLATLPGGDIRLAVGGEYREERYNDSTTISDVSTLTPVTLAPIALPGPRRVRALYGEVHVPVFGEDFTLPGFRRLDLSAAVRAERYSDFGSTTNPKFGIAWEPFSGLTVRGTWGKSFRAPNFNNLRQDPANSLFFAYTLPDPASPTGQTNVLVLRGNDPDLRPERATSWTVGADVRPPSIPNLQLSLTYYNIHYRDRIASPAANLLNFLVNRATYAGIIDANPSLATIQGYFASPVFQNPFNLTPSQISLLIDARLQNLSTVKQSGLDLDLGYGFDLLGGKADVGLTGAYIFHIDQALTATAPSTDVVDRLGNPVDLRLRGRAGWSDDRLSIFVFGNYLDGYTNLTNATPQKVHSWTTFDLQIGYRFGKAGTDHDLNIALSATNLFDRDPPKAAYFLGPFSVGFDPDNASPLGRVVSLTVTKKW</sequence>
<organism evidence="14 15">
    <name type="scientific">Sphingomonas spermidinifaciens</name>
    <dbReference type="NCBI Taxonomy" id="1141889"/>
    <lineage>
        <taxon>Bacteria</taxon>
        <taxon>Pseudomonadati</taxon>
        <taxon>Pseudomonadota</taxon>
        <taxon>Alphaproteobacteria</taxon>
        <taxon>Sphingomonadales</taxon>
        <taxon>Sphingomonadaceae</taxon>
        <taxon>Sphingomonas</taxon>
    </lineage>
</organism>
<dbReference type="InterPro" id="IPR011662">
    <property type="entry name" value="Secretin/TonB_short_N"/>
</dbReference>
<evidence type="ECO:0000256" key="8">
    <source>
        <dbReference type="ARBA" id="ARBA00023136"/>
    </source>
</evidence>
<feature type="signal peptide" evidence="12">
    <location>
        <begin position="1"/>
        <end position="28"/>
    </location>
</feature>
<evidence type="ECO:0000313" key="15">
    <source>
        <dbReference type="Proteomes" id="UP000218366"/>
    </source>
</evidence>
<dbReference type="AlphaFoldDB" id="A0A2A4B5W7"/>
<reference evidence="14 15" key="1">
    <citation type="submission" date="2017-09" db="EMBL/GenBank/DDBJ databases">
        <title>Sphingomonas spermidinifaciens 9NM-10, whole genome shotgun sequence.</title>
        <authorList>
            <person name="Feng G."/>
            <person name="Zhu H."/>
        </authorList>
    </citation>
    <scope>NUCLEOTIDE SEQUENCE [LARGE SCALE GENOMIC DNA]</scope>
    <source>
        <strain evidence="14 15">9NM-10</strain>
    </source>
</reference>
<gene>
    <name evidence="14" type="ORF">COC42_02795</name>
</gene>
<dbReference type="EMBL" id="NWMW01000001">
    <property type="protein sequence ID" value="PCD03342.1"/>
    <property type="molecule type" value="Genomic_DNA"/>
</dbReference>
<dbReference type="OrthoDB" id="7051241at2"/>
<comment type="similarity">
    <text evidence="10 11">Belongs to the TonB-dependent receptor family.</text>
</comment>
<comment type="caution">
    <text evidence="14">The sequence shown here is derived from an EMBL/GenBank/DDBJ whole genome shotgun (WGS) entry which is preliminary data.</text>
</comment>
<keyword evidence="12" id="KW-0732">Signal</keyword>
<evidence type="ECO:0000256" key="3">
    <source>
        <dbReference type="ARBA" id="ARBA00022452"/>
    </source>
</evidence>
<proteinExistence type="inferred from homology"/>
<evidence type="ECO:0000313" key="14">
    <source>
        <dbReference type="EMBL" id="PCD03342.1"/>
    </source>
</evidence>
<evidence type="ECO:0000256" key="4">
    <source>
        <dbReference type="ARBA" id="ARBA00022496"/>
    </source>
</evidence>
<dbReference type="GO" id="GO:0006826">
    <property type="term" value="P:iron ion transport"/>
    <property type="evidence" value="ECO:0007669"/>
    <property type="project" value="UniProtKB-KW"/>
</dbReference>
<dbReference type="SMART" id="SM00965">
    <property type="entry name" value="STN"/>
    <property type="match status" value="1"/>
</dbReference>
<dbReference type="Proteomes" id="UP000218366">
    <property type="component" value="Unassembled WGS sequence"/>
</dbReference>
<dbReference type="Gene3D" id="2.170.130.10">
    <property type="entry name" value="TonB-dependent receptor, plug domain"/>
    <property type="match status" value="1"/>
</dbReference>
<dbReference type="GO" id="GO:0009279">
    <property type="term" value="C:cell outer membrane"/>
    <property type="evidence" value="ECO:0007669"/>
    <property type="project" value="UniProtKB-SubCell"/>
</dbReference>
<evidence type="ECO:0000256" key="5">
    <source>
        <dbReference type="ARBA" id="ARBA00022692"/>
    </source>
</evidence>
<feature type="domain" description="Secretin/TonB short N-terminal" evidence="13">
    <location>
        <begin position="55"/>
        <end position="105"/>
    </location>
</feature>
<dbReference type="InterPro" id="IPR036942">
    <property type="entry name" value="Beta-barrel_TonB_sf"/>
</dbReference>
<evidence type="ECO:0000256" key="7">
    <source>
        <dbReference type="ARBA" id="ARBA00023077"/>
    </source>
</evidence>
<dbReference type="Gene3D" id="3.55.50.30">
    <property type="match status" value="1"/>
</dbReference>
<dbReference type="InterPro" id="IPR000531">
    <property type="entry name" value="Beta-barrel_TonB"/>
</dbReference>
<name>A0A2A4B5W7_9SPHN</name>
<feature type="chain" id="PRO_5012494858" evidence="12">
    <location>
        <begin position="29"/>
        <end position="980"/>
    </location>
</feature>
<dbReference type="PROSITE" id="PS52016">
    <property type="entry name" value="TONB_DEPENDENT_REC_3"/>
    <property type="match status" value="1"/>
</dbReference>
<keyword evidence="3 10" id="KW-1134">Transmembrane beta strand</keyword>
<evidence type="ECO:0000256" key="11">
    <source>
        <dbReference type="RuleBase" id="RU003357"/>
    </source>
</evidence>
<dbReference type="InterPro" id="IPR039426">
    <property type="entry name" value="TonB-dep_rcpt-like"/>
</dbReference>
<keyword evidence="4" id="KW-0410">Iron transport</keyword>
<keyword evidence="8 10" id="KW-0472">Membrane</keyword>
<protein>
    <submittedName>
        <fullName evidence="14">TonB-dependent receptor</fullName>
    </submittedName>
</protein>
<keyword evidence="6" id="KW-0408">Iron</keyword>
<keyword evidence="15" id="KW-1185">Reference proteome</keyword>
<evidence type="ECO:0000259" key="13">
    <source>
        <dbReference type="SMART" id="SM00965"/>
    </source>
</evidence>
<keyword evidence="5 10" id="KW-0812">Transmembrane</keyword>
<evidence type="ECO:0000256" key="10">
    <source>
        <dbReference type="PROSITE-ProRule" id="PRU01360"/>
    </source>
</evidence>
<dbReference type="PANTHER" id="PTHR47234:SF2">
    <property type="entry name" value="TONB-DEPENDENT RECEPTOR"/>
    <property type="match status" value="1"/>
</dbReference>
<dbReference type="InterPro" id="IPR012910">
    <property type="entry name" value="Plug_dom"/>
</dbReference>
<comment type="subcellular location">
    <subcellularLocation>
        <location evidence="1 10">Cell outer membrane</location>
        <topology evidence="1 10">Multi-pass membrane protein</topology>
    </subcellularLocation>
</comment>
<dbReference type="RefSeq" id="WP_096341741.1">
    <property type="nucleotide sequence ID" value="NZ_NWMW01000001.1"/>
</dbReference>
<evidence type="ECO:0000256" key="1">
    <source>
        <dbReference type="ARBA" id="ARBA00004571"/>
    </source>
</evidence>
<evidence type="ECO:0000256" key="2">
    <source>
        <dbReference type="ARBA" id="ARBA00022448"/>
    </source>
</evidence>
<dbReference type="InterPro" id="IPR037066">
    <property type="entry name" value="Plug_dom_sf"/>
</dbReference>
<evidence type="ECO:0000256" key="9">
    <source>
        <dbReference type="ARBA" id="ARBA00023237"/>
    </source>
</evidence>
<evidence type="ECO:0000256" key="12">
    <source>
        <dbReference type="SAM" id="SignalP"/>
    </source>
</evidence>
<dbReference type="Pfam" id="PF00593">
    <property type="entry name" value="TonB_dep_Rec_b-barrel"/>
    <property type="match status" value="1"/>
</dbReference>
<dbReference type="Pfam" id="PF07715">
    <property type="entry name" value="Plug"/>
    <property type="match status" value="1"/>
</dbReference>